<proteinExistence type="predicted"/>
<name>A0A6J7NCN9_9ZZZZ</name>
<protein>
    <submittedName>
        <fullName evidence="1">Unannotated protein</fullName>
    </submittedName>
</protein>
<dbReference type="EMBL" id="CAFBOV010000030">
    <property type="protein sequence ID" value="CAB4990887.1"/>
    <property type="molecule type" value="Genomic_DNA"/>
</dbReference>
<reference evidence="1" key="1">
    <citation type="submission" date="2020-05" db="EMBL/GenBank/DDBJ databases">
        <authorList>
            <person name="Chiriac C."/>
            <person name="Salcher M."/>
            <person name="Ghai R."/>
            <person name="Kavagutti S V."/>
        </authorList>
    </citation>
    <scope>NUCLEOTIDE SEQUENCE</scope>
</reference>
<dbReference type="AlphaFoldDB" id="A0A6J7NCN9"/>
<organism evidence="1">
    <name type="scientific">freshwater metagenome</name>
    <dbReference type="NCBI Taxonomy" id="449393"/>
    <lineage>
        <taxon>unclassified sequences</taxon>
        <taxon>metagenomes</taxon>
        <taxon>ecological metagenomes</taxon>
    </lineage>
</organism>
<sequence length="90" mass="9795">MQKWISGKSQKASIFLVMQGVIKAYDPSTGDGVVIRDTDLSEYDLAVGALDGSIFRMLRQGQRVVFSLDSAGRATKLRLGSERDMETPGA</sequence>
<accession>A0A6J7NCN9</accession>
<gene>
    <name evidence="1" type="ORF">UFOPK4020_00246</name>
</gene>
<evidence type="ECO:0000313" key="1">
    <source>
        <dbReference type="EMBL" id="CAB4990887.1"/>
    </source>
</evidence>